<feature type="transmembrane region" description="Helical" evidence="5">
    <location>
        <begin position="51"/>
        <end position="71"/>
    </location>
</feature>
<dbReference type="PANTHER" id="PTHR33507">
    <property type="entry name" value="INNER MEMBRANE PROTEIN YBBJ"/>
    <property type="match status" value="1"/>
</dbReference>
<dbReference type="PANTHER" id="PTHR33507:SF3">
    <property type="entry name" value="INNER MEMBRANE PROTEIN YBBJ"/>
    <property type="match status" value="1"/>
</dbReference>
<evidence type="ECO:0000256" key="4">
    <source>
        <dbReference type="ARBA" id="ARBA00023136"/>
    </source>
</evidence>
<evidence type="ECO:0000259" key="6">
    <source>
        <dbReference type="Pfam" id="PF01957"/>
    </source>
</evidence>
<evidence type="ECO:0000256" key="5">
    <source>
        <dbReference type="SAM" id="Phobius"/>
    </source>
</evidence>
<comment type="subcellular location">
    <subcellularLocation>
        <location evidence="1">Membrane</location>
        <topology evidence="1">Multi-pass membrane protein</topology>
    </subcellularLocation>
</comment>
<gene>
    <name evidence="7" type="ORF">HELGO_WM31506</name>
</gene>
<keyword evidence="2 5" id="KW-0812">Transmembrane</keyword>
<dbReference type="InterPro" id="IPR012340">
    <property type="entry name" value="NA-bd_OB-fold"/>
</dbReference>
<dbReference type="InterPro" id="IPR002810">
    <property type="entry name" value="NfeD-like_C"/>
</dbReference>
<dbReference type="GO" id="GO:0005886">
    <property type="term" value="C:plasma membrane"/>
    <property type="evidence" value="ECO:0007669"/>
    <property type="project" value="TreeGrafter"/>
</dbReference>
<keyword evidence="4 5" id="KW-0472">Membrane</keyword>
<feature type="domain" description="NfeD-like C-terminal" evidence="6">
    <location>
        <begin position="90"/>
        <end position="143"/>
    </location>
</feature>
<dbReference type="EMBL" id="CACVAY010000022">
    <property type="protein sequence ID" value="CAA6804663.1"/>
    <property type="molecule type" value="Genomic_DNA"/>
</dbReference>
<sequence>MEDIPFWYWLMVGCLFLVLEILVPGAVIMWFGFAALITGALYWAIPDMPLAAQIMTFAVASAASILGWRFYRSKVPEPESPDPTLNHRLEAFVGKESVLTKAIEHGKGRIQMGDGTWVVLGEDQPKGTRVRIVGLDGIQFQVEAVSRKQVKEELSPETE</sequence>
<evidence type="ECO:0000313" key="7">
    <source>
        <dbReference type="EMBL" id="CAA6804663.1"/>
    </source>
</evidence>
<accession>A0A6S6SMX5</accession>
<name>A0A6S6SMX5_9GAMM</name>
<dbReference type="Pfam" id="PF01957">
    <property type="entry name" value="NfeD"/>
    <property type="match status" value="1"/>
</dbReference>
<evidence type="ECO:0000256" key="1">
    <source>
        <dbReference type="ARBA" id="ARBA00004141"/>
    </source>
</evidence>
<feature type="transmembrane region" description="Helical" evidence="5">
    <location>
        <begin position="6"/>
        <end position="23"/>
    </location>
</feature>
<keyword evidence="3 5" id="KW-1133">Transmembrane helix</keyword>
<dbReference type="Gene3D" id="2.40.50.140">
    <property type="entry name" value="Nucleic acid-binding proteins"/>
    <property type="match status" value="1"/>
</dbReference>
<protein>
    <recommendedName>
        <fullName evidence="6">NfeD-like C-terminal domain-containing protein</fullName>
    </recommendedName>
</protein>
<evidence type="ECO:0000256" key="2">
    <source>
        <dbReference type="ARBA" id="ARBA00022692"/>
    </source>
</evidence>
<dbReference type="AlphaFoldDB" id="A0A6S6SMX5"/>
<dbReference type="InterPro" id="IPR052165">
    <property type="entry name" value="Membrane_assoc_protease"/>
</dbReference>
<proteinExistence type="predicted"/>
<evidence type="ECO:0000256" key="3">
    <source>
        <dbReference type="ARBA" id="ARBA00022989"/>
    </source>
</evidence>
<reference evidence="7" key="1">
    <citation type="submission" date="2020-01" db="EMBL/GenBank/DDBJ databases">
        <authorList>
            <person name="Meier V. D."/>
            <person name="Meier V D."/>
        </authorList>
    </citation>
    <scope>NUCLEOTIDE SEQUENCE</scope>
    <source>
        <strain evidence="7">HLG_WM_MAG_07</strain>
    </source>
</reference>
<organism evidence="7">
    <name type="scientific">uncultured Thiotrichaceae bacterium</name>
    <dbReference type="NCBI Taxonomy" id="298394"/>
    <lineage>
        <taxon>Bacteria</taxon>
        <taxon>Pseudomonadati</taxon>
        <taxon>Pseudomonadota</taxon>
        <taxon>Gammaproteobacteria</taxon>
        <taxon>Thiotrichales</taxon>
        <taxon>Thiotrichaceae</taxon>
        <taxon>environmental samples</taxon>
    </lineage>
</organism>